<dbReference type="HOGENOM" id="CLU_943657_0_0_1"/>
<reference evidence="2" key="2">
    <citation type="submission" date="2015-01" db="EMBL/GenBank/DDBJ databases">
        <title>Evolutionary Origins and Diversification of the Mycorrhizal Mutualists.</title>
        <authorList>
            <consortium name="DOE Joint Genome Institute"/>
            <consortium name="Mycorrhizal Genomics Consortium"/>
            <person name="Kohler A."/>
            <person name="Kuo A."/>
            <person name="Nagy L.G."/>
            <person name="Floudas D."/>
            <person name="Copeland A."/>
            <person name="Barry K.W."/>
            <person name="Cichocki N."/>
            <person name="Veneault-Fourrey C."/>
            <person name="LaButti K."/>
            <person name="Lindquist E.A."/>
            <person name="Lipzen A."/>
            <person name="Lundell T."/>
            <person name="Morin E."/>
            <person name="Murat C."/>
            <person name="Riley R."/>
            <person name="Ohm R."/>
            <person name="Sun H."/>
            <person name="Tunlid A."/>
            <person name="Henrissat B."/>
            <person name="Grigoriev I.V."/>
            <person name="Hibbett D.S."/>
            <person name="Martin F."/>
        </authorList>
    </citation>
    <scope>NUCLEOTIDE SEQUENCE [LARGE SCALE GENOMIC DNA]</scope>
    <source>
        <strain evidence="2">Ve08.2h10</strain>
    </source>
</reference>
<sequence length="295" mass="33094">MCRGDCGFLSSHTDTDILQLRTIRIGEQAPTRLIPSHHIPSRRRKVSSCQLNIHAHIDQKVDIHSSFVDGVWSSGTLNVSYLFLPISLSLRHLPRHWSSCAVFSLGAVGIRASFGVVQRIVLGSPLWSASLGLFTGYGCSYRTHSRFASLYSECLFPGTVQCRYSYLARWWTQSPYIHPVPFLHILPPLFHYHRLMSVSASFHSITSASLISVSRLAWRARDCTKTLTRHQQFKNKTSLLPSPCVYDDSRCSGCPSHQPTVTLITRLPAYLYAPCVSCPGLTVLPFLCSWILGLF</sequence>
<name>A0A0D0E8K7_9AGAM</name>
<dbReference type="AlphaFoldDB" id="A0A0D0E8K7"/>
<evidence type="ECO:0000313" key="2">
    <source>
        <dbReference type="Proteomes" id="UP000054538"/>
    </source>
</evidence>
<protein>
    <submittedName>
        <fullName evidence="1">Uncharacterized protein</fullName>
    </submittedName>
</protein>
<accession>A0A0D0E8K7</accession>
<reference evidence="1 2" key="1">
    <citation type="submission" date="2014-04" db="EMBL/GenBank/DDBJ databases">
        <authorList>
            <consortium name="DOE Joint Genome Institute"/>
            <person name="Kuo A."/>
            <person name="Kohler A."/>
            <person name="Jargeat P."/>
            <person name="Nagy L.G."/>
            <person name="Floudas D."/>
            <person name="Copeland A."/>
            <person name="Barry K.W."/>
            <person name="Cichocki N."/>
            <person name="Veneault-Fourrey C."/>
            <person name="LaButti K."/>
            <person name="Lindquist E.A."/>
            <person name="Lipzen A."/>
            <person name="Lundell T."/>
            <person name="Morin E."/>
            <person name="Murat C."/>
            <person name="Sun H."/>
            <person name="Tunlid A."/>
            <person name="Henrissat B."/>
            <person name="Grigoriev I.V."/>
            <person name="Hibbett D.S."/>
            <person name="Martin F."/>
            <person name="Nordberg H.P."/>
            <person name="Cantor M.N."/>
            <person name="Hua S.X."/>
        </authorList>
    </citation>
    <scope>NUCLEOTIDE SEQUENCE [LARGE SCALE GENOMIC DNA]</scope>
    <source>
        <strain evidence="1 2">Ve08.2h10</strain>
    </source>
</reference>
<dbReference type="OrthoDB" id="10660800at2759"/>
<dbReference type="InParanoid" id="A0A0D0E8K7"/>
<organism evidence="1 2">
    <name type="scientific">Paxillus rubicundulus Ve08.2h10</name>
    <dbReference type="NCBI Taxonomy" id="930991"/>
    <lineage>
        <taxon>Eukaryota</taxon>
        <taxon>Fungi</taxon>
        <taxon>Dikarya</taxon>
        <taxon>Basidiomycota</taxon>
        <taxon>Agaricomycotina</taxon>
        <taxon>Agaricomycetes</taxon>
        <taxon>Agaricomycetidae</taxon>
        <taxon>Boletales</taxon>
        <taxon>Paxilineae</taxon>
        <taxon>Paxillaceae</taxon>
        <taxon>Paxillus</taxon>
    </lineage>
</organism>
<dbReference type="Proteomes" id="UP000054538">
    <property type="component" value="Unassembled WGS sequence"/>
</dbReference>
<evidence type="ECO:0000313" key="1">
    <source>
        <dbReference type="EMBL" id="KIK98594.1"/>
    </source>
</evidence>
<proteinExistence type="predicted"/>
<dbReference type="EMBL" id="KN824887">
    <property type="protein sequence ID" value="KIK98594.1"/>
    <property type="molecule type" value="Genomic_DNA"/>
</dbReference>
<keyword evidence="2" id="KW-1185">Reference proteome</keyword>
<gene>
    <name evidence="1" type="ORF">PAXRUDRAFT_664331</name>
</gene>